<protein>
    <submittedName>
        <fullName evidence="1">Uncharacterized protein</fullName>
    </submittedName>
</protein>
<accession>A0AAV6H9N9</accession>
<keyword evidence="2" id="KW-1185">Reference proteome</keyword>
<sequence length="158" mass="17634">MVSLGLKSERMAKFIPTAVPSVHANLSDCPVPRSRDTVCRKRDIVTMLTDASQQETMDSVILGISPCPPPLLMLGHRQYASNPGRYVRHVICWPRGELLDQRPKRALPTTQALHQFPWDDTAHTDTNLLTTATQTRLLLSPGKRYPDGVNDNVNHGEN</sequence>
<dbReference type="EMBL" id="JADWDJ010000004">
    <property type="protein sequence ID" value="KAG5282292.1"/>
    <property type="molecule type" value="Genomic_DNA"/>
</dbReference>
<proteinExistence type="predicted"/>
<dbReference type="Proteomes" id="UP000823561">
    <property type="component" value="Chromosome 4"/>
</dbReference>
<organism evidence="1 2">
    <name type="scientific">Alosa alosa</name>
    <name type="common">allis shad</name>
    <dbReference type="NCBI Taxonomy" id="278164"/>
    <lineage>
        <taxon>Eukaryota</taxon>
        <taxon>Metazoa</taxon>
        <taxon>Chordata</taxon>
        <taxon>Craniata</taxon>
        <taxon>Vertebrata</taxon>
        <taxon>Euteleostomi</taxon>
        <taxon>Actinopterygii</taxon>
        <taxon>Neopterygii</taxon>
        <taxon>Teleostei</taxon>
        <taxon>Clupei</taxon>
        <taxon>Clupeiformes</taxon>
        <taxon>Clupeoidei</taxon>
        <taxon>Clupeidae</taxon>
        <taxon>Alosa</taxon>
    </lineage>
</organism>
<evidence type="ECO:0000313" key="2">
    <source>
        <dbReference type="Proteomes" id="UP000823561"/>
    </source>
</evidence>
<reference evidence="1" key="1">
    <citation type="submission" date="2020-10" db="EMBL/GenBank/DDBJ databases">
        <title>Chromosome-scale genome assembly of the Allis shad, Alosa alosa.</title>
        <authorList>
            <person name="Margot Z."/>
            <person name="Christophe K."/>
            <person name="Cabau C."/>
            <person name="Louis A."/>
            <person name="Berthelot C."/>
            <person name="Parey E."/>
            <person name="Roest Crollius H."/>
            <person name="Montfort J."/>
            <person name="Robinson-Rechavi M."/>
            <person name="Bucao C."/>
            <person name="Bouchez O."/>
            <person name="Gislard M."/>
            <person name="Lluch J."/>
            <person name="Milhes M."/>
            <person name="Lampietro C."/>
            <person name="Lopez Roques C."/>
            <person name="Donnadieu C."/>
            <person name="Braasch I."/>
            <person name="Desvignes T."/>
            <person name="Postlethwait J."/>
            <person name="Bobe J."/>
            <person name="Guiguen Y."/>
        </authorList>
    </citation>
    <scope>NUCLEOTIDE SEQUENCE</scope>
    <source>
        <strain evidence="1">M-15738</strain>
        <tissue evidence="1">Blood</tissue>
    </source>
</reference>
<comment type="caution">
    <text evidence="1">The sequence shown here is derived from an EMBL/GenBank/DDBJ whole genome shotgun (WGS) entry which is preliminary data.</text>
</comment>
<evidence type="ECO:0000313" key="1">
    <source>
        <dbReference type="EMBL" id="KAG5282292.1"/>
    </source>
</evidence>
<dbReference type="AlphaFoldDB" id="A0AAV6H9N9"/>
<name>A0AAV6H9N9_9TELE</name>
<gene>
    <name evidence="1" type="ORF">AALO_G00054380</name>
</gene>